<evidence type="ECO:0000256" key="2">
    <source>
        <dbReference type="ARBA" id="ARBA00022803"/>
    </source>
</evidence>
<dbReference type="PANTHER" id="PTHR45586">
    <property type="entry name" value="TPR REPEAT-CONTAINING PROTEIN PA4667"/>
    <property type="match status" value="1"/>
</dbReference>
<dbReference type="PANTHER" id="PTHR45586:SF1">
    <property type="entry name" value="LIPOPOLYSACCHARIDE ASSEMBLY PROTEIN B"/>
    <property type="match status" value="1"/>
</dbReference>
<accession>A0A1F7F9A7</accession>
<feature type="coiled-coil region" evidence="4">
    <location>
        <begin position="26"/>
        <end position="63"/>
    </location>
</feature>
<dbReference type="InterPro" id="IPR051012">
    <property type="entry name" value="CellSynth/LPSAsmb/PSIAsmb"/>
</dbReference>
<name>A0A1F7F9A7_UNCRA</name>
<feature type="coiled-coil region" evidence="4">
    <location>
        <begin position="1240"/>
        <end position="1267"/>
    </location>
</feature>
<gene>
    <name evidence="5" type="ORF">A2519_13105</name>
</gene>
<feature type="repeat" description="TPR" evidence="3">
    <location>
        <begin position="164"/>
        <end position="197"/>
    </location>
</feature>
<proteinExistence type="predicted"/>
<keyword evidence="4" id="KW-0175">Coiled coil</keyword>
<evidence type="ECO:0000256" key="1">
    <source>
        <dbReference type="ARBA" id="ARBA00022737"/>
    </source>
</evidence>
<evidence type="ECO:0000313" key="6">
    <source>
        <dbReference type="Proteomes" id="UP000179243"/>
    </source>
</evidence>
<feature type="repeat" description="TPR" evidence="3">
    <location>
        <begin position="837"/>
        <end position="870"/>
    </location>
</feature>
<evidence type="ECO:0008006" key="7">
    <source>
        <dbReference type="Google" id="ProtNLM"/>
    </source>
</evidence>
<comment type="caution">
    <text evidence="5">The sequence shown here is derived from an EMBL/GenBank/DDBJ whole genome shotgun (WGS) entry which is preliminary data.</text>
</comment>
<keyword evidence="1" id="KW-0677">Repeat</keyword>
<dbReference type="InterPro" id="IPR011990">
    <property type="entry name" value="TPR-like_helical_dom_sf"/>
</dbReference>
<dbReference type="Proteomes" id="UP000179243">
    <property type="component" value="Unassembled WGS sequence"/>
</dbReference>
<keyword evidence="2 3" id="KW-0802">TPR repeat</keyword>
<dbReference type="SUPFAM" id="SSF48452">
    <property type="entry name" value="TPR-like"/>
    <property type="match status" value="4"/>
</dbReference>
<evidence type="ECO:0000256" key="4">
    <source>
        <dbReference type="SAM" id="Coils"/>
    </source>
</evidence>
<dbReference type="EMBL" id="MFYX01000092">
    <property type="protein sequence ID" value="OGK03259.1"/>
    <property type="molecule type" value="Genomic_DNA"/>
</dbReference>
<dbReference type="Pfam" id="PF13174">
    <property type="entry name" value="TPR_6"/>
    <property type="match status" value="4"/>
</dbReference>
<evidence type="ECO:0000313" key="5">
    <source>
        <dbReference type="EMBL" id="OGK03259.1"/>
    </source>
</evidence>
<reference evidence="5 6" key="1">
    <citation type="journal article" date="2016" name="Nat. Commun.">
        <title>Thousands of microbial genomes shed light on interconnected biogeochemical processes in an aquifer system.</title>
        <authorList>
            <person name="Anantharaman K."/>
            <person name="Brown C.T."/>
            <person name="Hug L.A."/>
            <person name="Sharon I."/>
            <person name="Castelle C.J."/>
            <person name="Probst A.J."/>
            <person name="Thomas B.C."/>
            <person name="Singh A."/>
            <person name="Wilkins M.J."/>
            <person name="Karaoz U."/>
            <person name="Brodie E.L."/>
            <person name="Williams K.H."/>
            <person name="Hubbard S.S."/>
            <person name="Banfield J.F."/>
        </authorList>
    </citation>
    <scope>NUCLEOTIDE SEQUENCE [LARGE SCALE GENOMIC DNA]</scope>
</reference>
<organism evidence="5 6">
    <name type="scientific">Candidatus Raymondbacteria bacterium RIFOXYD12_FULL_49_13</name>
    <dbReference type="NCBI Taxonomy" id="1817890"/>
    <lineage>
        <taxon>Bacteria</taxon>
        <taxon>Raymondiibacteriota</taxon>
    </lineage>
</organism>
<dbReference type="InterPro" id="IPR019734">
    <property type="entry name" value="TPR_rpt"/>
</dbReference>
<feature type="repeat" description="TPR" evidence="3">
    <location>
        <begin position="238"/>
        <end position="271"/>
    </location>
</feature>
<dbReference type="Gene3D" id="1.25.40.10">
    <property type="entry name" value="Tetratricopeptide repeat domain"/>
    <property type="match status" value="5"/>
</dbReference>
<dbReference type="SMART" id="SM00028">
    <property type="entry name" value="TPR"/>
    <property type="match status" value="8"/>
</dbReference>
<dbReference type="Pfam" id="PF13176">
    <property type="entry name" value="TPR_7"/>
    <property type="match status" value="1"/>
</dbReference>
<protein>
    <recommendedName>
        <fullName evidence="7">Outer membrane lipoprotein BamD-like domain-containing protein</fullName>
    </recommendedName>
</protein>
<sequence length="1267" mass="145682">MRQKRYLLFVVLPIAAFLVFAGLAFGAKEDKEIKKKQELLQRLEELRQKKDEIKRKEQEKISQIDTKNQQGRAESIALFERVITTAGRDDPRRADALFQLGALYYEKEQEDFITAQNQYEKLYQRWQKMGGVDAGPVAPVPDYSKSINAFKTLVLEFPIYKSRDVALYKLGNIFTSLGDFESAFESFNEMVKKYPNSDNIAFAYLRIGEYYFTILRDNENALKSYKNVPLTAGADNYMLALYRIASCYYNMGNFEDAISRFFEYVELADSGKFKGAILRNEAVEFLAISFSELEGGAEKALEFFDKMGGRPYQDLVIYTVGLKNRDHDNVSEAIKSLNFLLKHSPNYIDAPVAIKALIDCYIIEKEYETANNLRERMMKDYGPGSMWEKSYANYPEKVAKAKEYIQEAAAIIPIYYHKLYMIRKDSGQVKEALQYGLKAIDGYKTYVSRFPSEKWNAYTFHYFLAELLSDSLMDRWEEAATEYDWVSREDTTKYPDRSKAAEELLEKKKKEARDIKDQGRSDIREEVRTIAVNPEEAGFAAVICYDHIMQKALKARGLSDTTVGNQGFALPETQAYLNYIRDFRNRFPASKHSAEVAFLESNLYFNAKEFNKSLEGYQYIVEKFPDHEKIFRPSLENLAKSYLNAGKFEDAINTYKRLYHTTNPTSLDEKKKLLESICAAMFQLAQSKQKEGDYSGAADIFKRIVLDYPDFSNADKSLFNGANAYQEGKMYEEAAREFERVFDKFTESKLRKDALLRAAKNYEDGQQYIMAARIFLKFKDAFPADAEAVPSMFRAADMYDKAEDLLMSAKVYEQVYDAFLENKKDKTRFVGAEKEAPGALYNAGRIYEKAKRYEDAIGLYNKLKKDFPQSEYTAEAVFSIALCYEKLNDNKKIAESYIDYAKGFASDRSRVVFALYKASKSFQAMGDRVEEEKMYRNIIDIHAKDGEKFGIDPQYAAEADYILGERAFEQYAKLDLFTSKKGKDGMKEIETKLKAKNDAITVPLKFFTDCIALQTDKWTTHATFMCGEIFWNLMEAVKNQPIIEKDQFKAAYAKVKINEALPPYYEKAANYYKINVEKFGNTMGIDNEWVQQSKDKYAQCWYQVGFSHIENGQIFSAAPIPFPKGTQEYDEYKLQIDEMVKKLTEKCTPVFETGIKECAAIYVNNSWVERMRKELEVRDPQNQAISIVIGEPPKPQQQTAASGQGSGVAVGGFSDQAFERSLKAIGTIYQDNSIPIMEKISILRGLEESAKREMERLAEEIRELKGR</sequence>
<dbReference type="AlphaFoldDB" id="A0A1F7F9A7"/>
<evidence type="ECO:0000256" key="3">
    <source>
        <dbReference type="PROSITE-ProRule" id="PRU00339"/>
    </source>
</evidence>
<dbReference type="PROSITE" id="PS50005">
    <property type="entry name" value="TPR"/>
    <property type="match status" value="3"/>
</dbReference>